<keyword evidence="2" id="KW-1185">Reference proteome</keyword>
<gene>
    <name evidence="1" type="ORF">L6164_001848</name>
</gene>
<reference evidence="1 2" key="1">
    <citation type="journal article" date="2022" name="DNA Res.">
        <title>Chromosomal-level genome assembly of the orchid tree Bauhinia variegata (Leguminosae; Cercidoideae) supports the allotetraploid origin hypothesis of Bauhinia.</title>
        <authorList>
            <person name="Zhong Y."/>
            <person name="Chen Y."/>
            <person name="Zheng D."/>
            <person name="Pang J."/>
            <person name="Liu Y."/>
            <person name="Luo S."/>
            <person name="Meng S."/>
            <person name="Qian L."/>
            <person name="Wei D."/>
            <person name="Dai S."/>
            <person name="Zhou R."/>
        </authorList>
    </citation>
    <scope>NUCLEOTIDE SEQUENCE [LARGE SCALE GENOMIC DNA]</scope>
    <source>
        <strain evidence="1">BV-YZ2020</strain>
    </source>
</reference>
<evidence type="ECO:0000313" key="1">
    <source>
        <dbReference type="EMBL" id="KAI4357932.1"/>
    </source>
</evidence>
<protein>
    <submittedName>
        <fullName evidence="1">Uncharacterized protein</fullName>
    </submittedName>
</protein>
<accession>A0ACB9QDA8</accession>
<proteinExistence type="predicted"/>
<comment type="caution">
    <text evidence="1">The sequence shown here is derived from an EMBL/GenBank/DDBJ whole genome shotgun (WGS) entry which is preliminary data.</text>
</comment>
<dbReference type="Proteomes" id="UP000828941">
    <property type="component" value="Chromosome 1"/>
</dbReference>
<name>A0ACB9QDA8_BAUVA</name>
<sequence>MKARVLCAGNSFTSITSSSKHTRILFPYASNSITFLSGNSRSFKLLVRRNSYEIVEGVRYDGPAIQIDDISNCEDGDLRFENCITRTLSPALTLEEGLEKINEAVQTLKLDPPCGSSGFLRFQVAVPPSPKALCWFCCQPESSQVYPLIFISKNRDNPMHKSLQVNGNRGVFGIGASVSFTHSSPLKNGKQSHTKRYISSDSAAIVAYGLMDINFDKESFSVSHEDGSFYFFIPQIELDEQECISILTATLAWDDSSLSTLNESLQSLEFSLNQVICHMWPTNATWRPNGIRSALRKLNLVEDRSIPRVYMNTTAPGGRDSLHDVIELNESPSSCQFCIRFSPGLSVASNMLDHDDVSFSLEKSANINAVWASLIVEECLRLGLTYFCIAPGSRSSPLAVAASTHQSITCISCFDERSLAFHAVGYARGSHIPAVVITSSGTAVSNLLPAVVEASQDFVPLLLLTADRPPELLECGANQAIDQVNHFGSFVRFFFNLPAPTDQIPARIVLTTLDSAVHWATSSPSGPVHINCPFREPLENSPSVWTSNCLKGLDYWFTNAEPFTKYINMQLSHASNNATGQMSEVLNLIPKAKNGLLLIGAIHAEDEMWAAFLLAKHLRWPVVADILSGLRLRKILTSFTDIEDDFIFIDHLDHALLSDSVKCWLEIDVVIQLGSRVTSKRICQMLEECVPFSYVMVDKHPHRHDPSHILTHRIQSSITNFVGCLLKVKVPRLRSQWSTSLLMLSKMVEWEILFQICAERALTEPHVAHILSEALSSESALFLGNSMAIRDADMYGRSWSICSLSVTSQMLNLDLPCNWIRVAGNRGASGIDGLLSTAIGFAVGSNKKVLCVIGDVSLLHDTNGLAMLNQGCRELRKPMTILVLNNHGGAIFSFLPLANKTEPSILRRYFYTSHDISIYGLCLAHGIKHLHVQTKMELEHALLAAQQEEMDCIIEIESSIDANANFHSILRKFALQTGEHTIRSLSLSFSQSFTKSEFFRIHKIEYSRYRIALCAPPTSTSIGHDHNEFYREGFILSLFLEDGSSGFGEVAPLEIHRETLVDAEDQLRFLIHALEEVKISCFLSVMKGSFSYWLWKELGIVPCSIFPSVRCGLEMAILNAIARANSSNLLNTLHPQTKEEDKHKRSSEVQICALVDSNGSVAEVANVAAALVEEGFAAIKLKVAREGNPMHSAVLIQEVRKKVGPHVDIRADANRKWTYEEAMEFSSFVKDTDLKYIEEPVQDEEDIIRFCEESGLPVALDETIDNIQENPLEKLVKFTHPGIVAVVIKPSVVGGFENAALIAQWAQQLGKMAVVSAAFESSLSLSAYVQFSCFLEMQNTSTSEVLNHKAAPSVAHGLGTYRWLKEDVTSNPLLIGRNQDSGFIEASVANASQLLHDFQVNQNVISNNVAGEQVRRYQLTVEHKSFPFVFEVQEIGQKTDDNVIIFLHGFLGAGEDWVAIMKAISGSARCISIDLPGHGKSVIHGEKDGKEVPWLSLETIADVLHKLIHHITPAKVTLVGYSMGARIALYMVLRYSDKAKGAVLISGSPGLKDESARKIRTPKDDCRARSMIQHGLKLFVNSWYAGELWKSLRSHPHFNRIIASRLQHGDVQGLAKMLSGLSIGRQPSLWDDLKACRIPLLIIYGEKDTKFKKISEEMRNAINSGLEGRHEKWKDIHKVVEIPKCGHAAYLENPLPIIAALRKFMTRLEEVYITKSNNKNRCV</sequence>
<dbReference type="EMBL" id="CM039426">
    <property type="protein sequence ID" value="KAI4357932.1"/>
    <property type="molecule type" value="Genomic_DNA"/>
</dbReference>
<evidence type="ECO:0000313" key="2">
    <source>
        <dbReference type="Proteomes" id="UP000828941"/>
    </source>
</evidence>
<organism evidence="1 2">
    <name type="scientific">Bauhinia variegata</name>
    <name type="common">Purple orchid tree</name>
    <name type="synonym">Phanera variegata</name>
    <dbReference type="NCBI Taxonomy" id="167791"/>
    <lineage>
        <taxon>Eukaryota</taxon>
        <taxon>Viridiplantae</taxon>
        <taxon>Streptophyta</taxon>
        <taxon>Embryophyta</taxon>
        <taxon>Tracheophyta</taxon>
        <taxon>Spermatophyta</taxon>
        <taxon>Magnoliopsida</taxon>
        <taxon>eudicotyledons</taxon>
        <taxon>Gunneridae</taxon>
        <taxon>Pentapetalae</taxon>
        <taxon>rosids</taxon>
        <taxon>fabids</taxon>
        <taxon>Fabales</taxon>
        <taxon>Fabaceae</taxon>
        <taxon>Cercidoideae</taxon>
        <taxon>Cercideae</taxon>
        <taxon>Bauhiniinae</taxon>
        <taxon>Bauhinia</taxon>
    </lineage>
</organism>